<name>A0A0F9NKP3_9ZZZZ</name>
<dbReference type="AlphaFoldDB" id="A0A0F9NKP3"/>
<protein>
    <submittedName>
        <fullName evidence="1">Uncharacterized protein</fullName>
    </submittedName>
</protein>
<proteinExistence type="predicted"/>
<comment type="caution">
    <text evidence="1">The sequence shown here is derived from an EMBL/GenBank/DDBJ whole genome shotgun (WGS) entry which is preliminary data.</text>
</comment>
<sequence length="83" mass="8942">MSKVNRIIIDLENGKLKDITVDARDGIAVALRELRPDDPDYREDGIYDNFALSVGSDKVDALLEADKALDAHLSQATGSRGGG</sequence>
<reference evidence="1" key="1">
    <citation type="journal article" date="2015" name="Nature">
        <title>Complex archaea that bridge the gap between prokaryotes and eukaryotes.</title>
        <authorList>
            <person name="Spang A."/>
            <person name="Saw J.H."/>
            <person name="Jorgensen S.L."/>
            <person name="Zaremba-Niedzwiedzka K."/>
            <person name="Martijn J."/>
            <person name="Lind A.E."/>
            <person name="van Eijk R."/>
            <person name="Schleper C."/>
            <person name="Guy L."/>
            <person name="Ettema T.J."/>
        </authorList>
    </citation>
    <scope>NUCLEOTIDE SEQUENCE</scope>
</reference>
<accession>A0A0F9NKP3</accession>
<gene>
    <name evidence="1" type="ORF">LCGC14_0955100</name>
</gene>
<dbReference type="EMBL" id="LAZR01003420">
    <property type="protein sequence ID" value="KKN18514.1"/>
    <property type="molecule type" value="Genomic_DNA"/>
</dbReference>
<organism evidence="1">
    <name type="scientific">marine sediment metagenome</name>
    <dbReference type="NCBI Taxonomy" id="412755"/>
    <lineage>
        <taxon>unclassified sequences</taxon>
        <taxon>metagenomes</taxon>
        <taxon>ecological metagenomes</taxon>
    </lineage>
</organism>
<evidence type="ECO:0000313" key="1">
    <source>
        <dbReference type="EMBL" id="KKN18514.1"/>
    </source>
</evidence>